<dbReference type="Proteomes" id="UP000093757">
    <property type="component" value="Unassembled WGS sequence"/>
</dbReference>
<accession>A0A1A6BNX1</accession>
<organism evidence="1 2">
    <name type="scientific">Mycobacterium gordonae</name>
    <dbReference type="NCBI Taxonomy" id="1778"/>
    <lineage>
        <taxon>Bacteria</taxon>
        <taxon>Bacillati</taxon>
        <taxon>Actinomycetota</taxon>
        <taxon>Actinomycetes</taxon>
        <taxon>Mycobacteriales</taxon>
        <taxon>Mycobacteriaceae</taxon>
        <taxon>Mycobacterium</taxon>
    </lineage>
</organism>
<evidence type="ECO:0000313" key="2">
    <source>
        <dbReference type="Proteomes" id="UP000093757"/>
    </source>
</evidence>
<protein>
    <submittedName>
        <fullName evidence="1">Uncharacterized protein</fullName>
    </submittedName>
</protein>
<proteinExistence type="predicted"/>
<dbReference type="AlphaFoldDB" id="A0A1A6BNX1"/>
<sequence>MSAAERARRAWWPADDPVTLPPVPAYLQPVDEAAFNGPDWRLYWQERAAARDAARVEQLCWLRLEHALKAAREDKLDPDWRQRGLAEAVAAVEAGGSSRDVDVWVWLKINEGSRDFWEPGAVAEAVAAGVPVDWKTALRRWRFVLWSIKAAQDLDAGSVSRWAGFNLVWAYFNCDGRSQRWEAVLNRHEGSWPDTTLGYQGPWSETLSAHRLLQELDGIELSFDIGLAAGGEPIDWRGRHVQRISRWRMGGERENVMSQLQHTSPDHFGRRLPRTWMSQDSQSTS</sequence>
<evidence type="ECO:0000313" key="1">
    <source>
        <dbReference type="EMBL" id="OBS04040.1"/>
    </source>
</evidence>
<name>A0A1A6BNX1_MYCGO</name>
<reference evidence="1 2" key="1">
    <citation type="submission" date="2016-06" db="EMBL/GenBank/DDBJ databases">
        <authorList>
            <person name="Kjaerup R.B."/>
            <person name="Dalgaard T.S."/>
            <person name="Juul-Madsen H.R."/>
        </authorList>
    </citation>
    <scope>NUCLEOTIDE SEQUENCE [LARGE SCALE GENOMIC DNA]</scope>
    <source>
        <strain evidence="1 2">1245752.6</strain>
    </source>
</reference>
<dbReference type="EMBL" id="MAEM01000012">
    <property type="protein sequence ID" value="OBS04040.1"/>
    <property type="molecule type" value="Genomic_DNA"/>
</dbReference>
<comment type="caution">
    <text evidence="1">The sequence shown here is derived from an EMBL/GenBank/DDBJ whole genome shotgun (WGS) entry which is preliminary data.</text>
</comment>
<dbReference type="OrthoDB" id="4738418at2"/>
<dbReference type="RefSeq" id="WP_065131874.1">
    <property type="nucleotide sequence ID" value="NZ_MAEM01000012.1"/>
</dbReference>
<gene>
    <name evidence="1" type="ORF">A9W98_06655</name>
</gene>